<feature type="region of interest" description="Disordered" evidence="1">
    <location>
        <begin position="56"/>
        <end position="75"/>
    </location>
</feature>
<organism evidence="3 4">
    <name type="scientific">Maricaulis virginensis</name>
    <dbReference type="NCBI Taxonomy" id="144022"/>
    <lineage>
        <taxon>Bacteria</taxon>
        <taxon>Pseudomonadati</taxon>
        <taxon>Pseudomonadota</taxon>
        <taxon>Alphaproteobacteria</taxon>
        <taxon>Maricaulales</taxon>
        <taxon>Maricaulaceae</taxon>
        <taxon>Maricaulis</taxon>
    </lineage>
</organism>
<sequence>MSGREIYIEVMAIGQALRVAAIDAETGEELVFQVPRNTPRQEIDALARAKVEWKLSRNADNEKRPDTGSGRGIRV</sequence>
<comment type="caution">
    <text evidence="3">The sequence shown here is derived from an EMBL/GenBank/DDBJ whole genome shotgun (WGS) entry which is preliminary data.</text>
</comment>
<dbReference type="Proteomes" id="UP001143486">
    <property type="component" value="Unassembled WGS sequence"/>
</dbReference>
<name>A0A9W6MNP7_9PROT</name>
<accession>A0A9W6MNP7</accession>
<evidence type="ECO:0000259" key="2">
    <source>
        <dbReference type="Pfam" id="PF21839"/>
    </source>
</evidence>
<evidence type="ECO:0000256" key="1">
    <source>
        <dbReference type="SAM" id="MobiDB-lite"/>
    </source>
</evidence>
<dbReference type="AlphaFoldDB" id="A0A9W6MNP7"/>
<gene>
    <name evidence="3" type="ORF">GCM10017621_16740</name>
</gene>
<dbReference type="RefSeq" id="WP_271186536.1">
    <property type="nucleotide sequence ID" value="NZ_BSFE01000004.1"/>
</dbReference>
<dbReference type="EMBL" id="BSFE01000004">
    <property type="protein sequence ID" value="GLK52166.1"/>
    <property type="molecule type" value="Genomic_DNA"/>
</dbReference>
<dbReference type="InterPro" id="IPR054193">
    <property type="entry name" value="DUF6898"/>
</dbReference>
<dbReference type="Pfam" id="PF21839">
    <property type="entry name" value="DUF6898"/>
    <property type="match status" value="1"/>
</dbReference>
<evidence type="ECO:0000313" key="4">
    <source>
        <dbReference type="Proteomes" id="UP001143486"/>
    </source>
</evidence>
<proteinExistence type="predicted"/>
<protein>
    <recommendedName>
        <fullName evidence="2">DUF6898 domain-containing protein</fullName>
    </recommendedName>
</protein>
<feature type="compositionally biased region" description="Basic and acidic residues" evidence="1">
    <location>
        <begin position="56"/>
        <end position="66"/>
    </location>
</feature>
<evidence type="ECO:0000313" key="3">
    <source>
        <dbReference type="EMBL" id="GLK52166.1"/>
    </source>
</evidence>
<feature type="domain" description="DUF6898" evidence="2">
    <location>
        <begin position="4"/>
        <end position="57"/>
    </location>
</feature>
<reference evidence="3" key="1">
    <citation type="journal article" date="2014" name="Int. J. Syst. Evol. Microbiol.">
        <title>Complete genome sequence of Corynebacterium casei LMG S-19264T (=DSM 44701T), isolated from a smear-ripened cheese.</title>
        <authorList>
            <consortium name="US DOE Joint Genome Institute (JGI-PGF)"/>
            <person name="Walter F."/>
            <person name="Albersmeier A."/>
            <person name="Kalinowski J."/>
            <person name="Ruckert C."/>
        </authorList>
    </citation>
    <scope>NUCLEOTIDE SEQUENCE</scope>
    <source>
        <strain evidence="3">VKM B-1513</strain>
    </source>
</reference>
<keyword evidence="4" id="KW-1185">Reference proteome</keyword>
<reference evidence="3" key="2">
    <citation type="submission" date="2023-01" db="EMBL/GenBank/DDBJ databases">
        <authorList>
            <person name="Sun Q."/>
            <person name="Evtushenko L."/>
        </authorList>
    </citation>
    <scope>NUCLEOTIDE SEQUENCE</scope>
    <source>
        <strain evidence="3">VKM B-1513</strain>
    </source>
</reference>